<dbReference type="eggNOG" id="ENOG502R7QH">
    <property type="taxonomic scope" value="Eukaryota"/>
</dbReference>
<feature type="compositionally biased region" description="Low complexity" evidence="5">
    <location>
        <begin position="178"/>
        <end position="193"/>
    </location>
</feature>
<dbReference type="STRING" id="1391915.U7Q6W7"/>
<reference evidence="8" key="1">
    <citation type="journal article" date="2014" name="Genome Announc.">
        <title>Genome sequence of the pathogenic fungus Sporothrix schenckii (ATCC 58251).</title>
        <authorList>
            <person name="Cuomo C.A."/>
            <person name="Rodriguez-Del Valle N."/>
            <person name="Perez-Sanchez L."/>
            <person name="Abouelleil A."/>
            <person name="Goldberg J."/>
            <person name="Young S."/>
            <person name="Zeng Q."/>
            <person name="Birren B.W."/>
        </authorList>
    </citation>
    <scope>NUCLEOTIDE SEQUENCE [LARGE SCALE GENOMIC DNA]</scope>
    <source>
        <strain evidence="8">ATCC 58251 / de Perez 2211183</strain>
    </source>
</reference>
<feature type="compositionally biased region" description="Low complexity" evidence="5">
    <location>
        <begin position="321"/>
        <end position="343"/>
    </location>
</feature>
<feature type="region of interest" description="Disordered" evidence="5">
    <location>
        <begin position="280"/>
        <end position="343"/>
    </location>
</feature>
<feature type="transmembrane region" description="Helical" evidence="6">
    <location>
        <begin position="209"/>
        <end position="233"/>
    </location>
</feature>
<evidence type="ECO:0000256" key="6">
    <source>
        <dbReference type="SAM" id="Phobius"/>
    </source>
</evidence>
<comment type="subcellular location">
    <subcellularLocation>
        <location evidence="1">Membrane</location>
        <topology evidence="1">Single-pass membrane protein</topology>
    </subcellularLocation>
</comment>
<keyword evidence="8" id="KW-1185">Reference proteome</keyword>
<accession>U7Q6W7</accession>
<proteinExistence type="predicted"/>
<evidence type="ECO:0000256" key="3">
    <source>
        <dbReference type="ARBA" id="ARBA00022989"/>
    </source>
</evidence>
<keyword evidence="3 6" id="KW-1133">Transmembrane helix</keyword>
<dbReference type="AlphaFoldDB" id="U7Q6W7"/>
<dbReference type="InterPro" id="IPR051694">
    <property type="entry name" value="Immunoregulatory_rcpt-like"/>
</dbReference>
<dbReference type="PANTHER" id="PTHR15549">
    <property type="entry name" value="PAIRED IMMUNOGLOBULIN-LIKE TYPE 2 RECEPTOR"/>
    <property type="match status" value="1"/>
</dbReference>
<name>U7Q6W7_SPOS1</name>
<organism evidence="7 8">
    <name type="scientific">Sporothrix schenckii (strain ATCC 58251 / de Perez 2211183)</name>
    <name type="common">Rose-picker's disease fungus</name>
    <dbReference type="NCBI Taxonomy" id="1391915"/>
    <lineage>
        <taxon>Eukaryota</taxon>
        <taxon>Fungi</taxon>
        <taxon>Dikarya</taxon>
        <taxon>Ascomycota</taxon>
        <taxon>Pezizomycotina</taxon>
        <taxon>Sordariomycetes</taxon>
        <taxon>Sordariomycetidae</taxon>
        <taxon>Ophiostomatales</taxon>
        <taxon>Ophiostomataceae</taxon>
        <taxon>Sporothrix</taxon>
    </lineage>
</organism>
<dbReference type="GO" id="GO:0016020">
    <property type="term" value="C:membrane"/>
    <property type="evidence" value="ECO:0007669"/>
    <property type="project" value="UniProtKB-SubCell"/>
</dbReference>
<gene>
    <name evidence="7" type="ORF">HMPREF1624_01216</name>
</gene>
<dbReference type="OrthoDB" id="5215637at2759"/>
<evidence type="ECO:0000313" key="8">
    <source>
        <dbReference type="Proteomes" id="UP000018087"/>
    </source>
</evidence>
<evidence type="ECO:0000256" key="5">
    <source>
        <dbReference type="SAM" id="MobiDB-lite"/>
    </source>
</evidence>
<dbReference type="Proteomes" id="UP000018087">
    <property type="component" value="Unassembled WGS sequence"/>
</dbReference>
<evidence type="ECO:0000256" key="2">
    <source>
        <dbReference type="ARBA" id="ARBA00022692"/>
    </source>
</evidence>
<evidence type="ECO:0000256" key="4">
    <source>
        <dbReference type="ARBA" id="ARBA00023136"/>
    </source>
</evidence>
<sequence length="426" mass="45263">MAVISPLGFCTPLSPSRHFWTYFTVVIAAAILASGVRADCYWPDGTENDEHQPCYSPNGGAIGLCCGTGDVCLSNGVCMSRSSAGGSTDMIDSAYASNLDTSVYYRGSCTFKDWSQDKNCPTVCIKGSGISPHTDVGIIPCPGSNTDWYCADGNMHKANCSTGAFIVSLPSFSSGVSGPSVASTTSGNPLSTMDPPPTSSPSSNSGSNVPLAVGVTIGGASIIAAAVIGYFLWRRRKRDEPAPAESPPPRDVPDDVILNSVLEGSMFRSGSLLSRRPSKTLLSNMGAGDGGPAAPMPDTRSVLSGPCAESLRSGSMLSSFQQYQQSQQQQQQQQQQPLFQQQPQAPLHLHQPHPQRHYSYAQARFSSDAVAMHDLRRTPPVAWGHQGSGPSVTSEPIPEIPYDDRRMAAYHGVPTMEHNNYSELPG</sequence>
<evidence type="ECO:0000313" key="7">
    <source>
        <dbReference type="EMBL" id="ERT02912.1"/>
    </source>
</evidence>
<dbReference type="EMBL" id="KI440842">
    <property type="protein sequence ID" value="ERT02912.1"/>
    <property type="molecule type" value="Genomic_DNA"/>
</dbReference>
<evidence type="ECO:0000256" key="1">
    <source>
        <dbReference type="ARBA" id="ARBA00004167"/>
    </source>
</evidence>
<dbReference type="HOGENOM" id="CLU_586851_0_0_1"/>
<keyword evidence="2 6" id="KW-0812">Transmembrane</keyword>
<protein>
    <submittedName>
        <fullName evidence="7">Uncharacterized protein</fullName>
    </submittedName>
</protein>
<feature type="region of interest" description="Disordered" evidence="5">
    <location>
        <begin position="178"/>
        <end position="206"/>
    </location>
</feature>
<keyword evidence="4 6" id="KW-0472">Membrane</keyword>
<dbReference type="GO" id="GO:0071944">
    <property type="term" value="C:cell periphery"/>
    <property type="evidence" value="ECO:0007669"/>
    <property type="project" value="UniProtKB-ARBA"/>
</dbReference>